<accession>A0ACC4B0P5</accession>
<sequence length="264" mass="29121">MSELLGKAKQFLVEKVANVKTPEATVTDLNLESVHRDSIDYGAKVSVDNPYDAAIPICEISYVLKSDSRVIASGKIPDPGSLKAKEKTMLDVPVKVPHGVLVSLVKDIGRDWDIDYELEIGLTIDLPIVGNFTIPLSWKGEVKLPSAYPLRSLELTNGTIPKPGLNMSLIAEYVSVKNPNLASFKYSNTTTTLYHHGQMVGEARNGPAHDRARRPMRMNVTVDIIPDRIISGPNLNADFISGLLSMTRNYQEEYCCEDELQHGT</sequence>
<name>A0ACC4B0P5_POPAL</name>
<evidence type="ECO:0000313" key="2">
    <source>
        <dbReference type="Proteomes" id="UP000309997"/>
    </source>
</evidence>
<evidence type="ECO:0000313" key="1">
    <source>
        <dbReference type="EMBL" id="KAL3572060.1"/>
    </source>
</evidence>
<comment type="caution">
    <text evidence="1">The sequence shown here is derived from an EMBL/GenBank/DDBJ whole genome shotgun (WGS) entry which is preliminary data.</text>
</comment>
<organism evidence="1 2">
    <name type="scientific">Populus alba</name>
    <name type="common">White poplar</name>
    <dbReference type="NCBI Taxonomy" id="43335"/>
    <lineage>
        <taxon>Eukaryota</taxon>
        <taxon>Viridiplantae</taxon>
        <taxon>Streptophyta</taxon>
        <taxon>Embryophyta</taxon>
        <taxon>Tracheophyta</taxon>
        <taxon>Spermatophyta</taxon>
        <taxon>Magnoliopsida</taxon>
        <taxon>eudicotyledons</taxon>
        <taxon>Gunneridae</taxon>
        <taxon>Pentapetalae</taxon>
        <taxon>rosids</taxon>
        <taxon>fabids</taxon>
        <taxon>Malpighiales</taxon>
        <taxon>Salicaceae</taxon>
        <taxon>Saliceae</taxon>
        <taxon>Populus</taxon>
    </lineage>
</organism>
<proteinExistence type="predicted"/>
<dbReference type="Proteomes" id="UP000309997">
    <property type="component" value="Unassembled WGS sequence"/>
</dbReference>
<gene>
    <name evidence="1" type="ORF">D5086_025964</name>
</gene>
<dbReference type="EMBL" id="RCHU02000014">
    <property type="protein sequence ID" value="KAL3572060.1"/>
    <property type="molecule type" value="Genomic_DNA"/>
</dbReference>
<keyword evidence="2" id="KW-1185">Reference proteome</keyword>
<protein>
    <submittedName>
        <fullName evidence="1">Uncharacterized protein</fullName>
    </submittedName>
</protein>
<reference evidence="1 2" key="1">
    <citation type="journal article" date="2024" name="Plant Biotechnol. J.">
        <title>Genome and CRISPR/Cas9 system of a widespread forest tree (Populus alba) in the world.</title>
        <authorList>
            <person name="Liu Y.J."/>
            <person name="Jiang P.F."/>
            <person name="Han X.M."/>
            <person name="Li X.Y."/>
            <person name="Wang H.M."/>
            <person name="Wang Y.J."/>
            <person name="Wang X.X."/>
            <person name="Zeng Q.Y."/>
        </authorList>
    </citation>
    <scope>NUCLEOTIDE SEQUENCE [LARGE SCALE GENOMIC DNA]</scope>
    <source>
        <strain evidence="2">cv. PAL-ZL1</strain>
    </source>
</reference>